<sequence length="101" mass="10694">MSCGGDDSRRRRKLDKKDEITGVGIVAAAKALHKGLSGRATERSAGVRTNTIQGVKEKEVARLALPSPTLTPPSWLAGAISQVLMKNPSSFLLESSLPVPD</sequence>
<dbReference type="Proteomes" id="UP001258017">
    <property type="component" value="Unassembled WGS sequence"/>
</dbReference>
<reference evidence="1" key="2">
    <citation type="journal article" date="2023" name="Commun. Biol.">
        <title>Intrasexual cuticular hydrocarbon dimorphism in a wasp sheds light on hydrocarbon biosynthesis genes in Hymenoptera.</title>
        <authorList>
            <person name="Moris V.C."/>
            <person name="Podsiadlowski L."/>
            <person name="Martin S."/>
            <person name="Oeyen J.P."/>
            <person name="Donath A."/>
            <person name="Petersen M."/>
            <person name="Wilbrandt J."/>
            <person name="Misof B."/>
            <person name="Liedtke D."/>
            <person name="Thamm M."/>
            <person name="Scheiner R."/>
            <person name="Schmitt T."/>
            <person name="Niehuis O."/>
        </authorList>
    </citation>
    <scope>NUCLEOTIDE SEQUENCE</scope>
    <source>
        <strain evidence="1">GBR_01_08_01A</strain>
    </source>
</reference>
<accession>A0AAD9VQT5</accession>
<reference evidence="1" key="1">
    <citation type="submission" date="2021-08" db="EMBL/GenBank/DDBJ databases">
        <authorList>
            <person name="Misof B."/>
            <person name="Oliver O."/>
            <person name="Podsiadlowski L."/>
            <person name="Donath A."/>
            <person name="Peters R."/>
            <person name="Mayer C."/>
            <person name="Rust J."/>
            <person name="Gunkel S."/>
            <person name="Lesny P."/>
            <person name="Martin S."/>
            <person name="Oeyen J.P."/>
            <person name="Petersen M."/>
            <person name="Panagiotis P."/>
            <person name="Wilbrandt J."/>
            <person name="Tanja T."/>
        </authorList>
    </citation>
    <scope>NUCLEOTIDE SEQUENCE</scope>
    <source>
        <strain evidence="1">GBR_01_08_01A</strain>
        <tissue evidence="1">Thorax + abdomen</tissue>
    </source>
</reference>
<gene>
    <name evidence="1" type="ORF">KPH14_004943</name>
</gene>
<keyword evidence="2" id="KW-1185">Reference proteome</keyword>
<evidence type="ECO:0000313" key="1">
    <source>
        <dbReference type="EMBL" id="KAK2582665.1"/>
    </source>
</evidence>
<dbReference type="AlphaFoldDB" id="A0AAD9VQT5"/>
<organism evidence="1 2">
    <name type="scientific">Odynerus spinipes</name>
    <dbReference type="NCBI Taxonomy" id="1348599"/>
    <lineage>
        <taxon>Eukaryota</taxon>
        <taxon>Metazoa</taxon>
        <taxon>Ecdysozoa</taxon>
        <taxon>Arthropoda</taxon>
        <taxon>Hexapoda</taxon>
        <taxon>Insecta</taxon>
        <taxon>Pterygota</taxon>
        <taxon>Neoptera</taxon>
        <taxon>Endopterygota</taxon>
        <taxon>Hymenoptera</taxon>
        <taxon>Apocrita</taxon>
        <taxon>Aculeata</taxon>
        <taxon>Vespoidea</taxon>
        <taxon>Vespidae</taxon>
        <taxon>Eumeninae</taxon>
        <taxon>Odynerus</taxon>
    </lineage>
</organism>
<protein>
    <submittedName>
        <fullName evidence="1">Uncharacterized protein</fullName>
    </submittedName>
</protein>
<dbReference type="EMBL" id="JAIFRP010000031">
    <property type="protein sequence ID" value="KAK2582665.1"/>
    <property type="molecule type" value="Genomic_DNA"/>
</dbReference>
<proteinExistence type="predicted"/>
<comment type="caution">
    <text evidence="1">The sequence shown here is derived from an EMBL/GenBank/DDBJ whole genome shotgun (WGS) entry which is preliminary data.</text>
</comment>
<name>A0AAD9VQT5_9HYME</name>
<evidence type="ECO:0000313" key="2">
    <source>
        <dbReference type="Proteomes" id="UP001258017"/>
    </source>
</evidence>